<dbReference type="EMBL" id="JAAALK010000079">
    <property type="protein sequence ID" value="KAG8099956.1"/>
    <property type="molecule type" value="Genomic_DNA"/>
</dbReference>
<sequence length="585" mass="63608">MEAALEVANPTGSAGVVVPGLEQPQEAVAQEAAAVEPGASGGARVGGTTCHQCRQKLRGLAASCKQLKKKGKLCPIQYCCKCLRNRYGEDVEEVAKDESWVCPKCKGICNCSLCMKKKGLQPTGALAHTAKASGCGSVHELLGKGSEVVAELQKSSQKARSVSLKNNPKRALEPAAAAAAAAEPLADWNDNLCIEFNVVSSFPVEKKLKRKGTVNNGVPLMKHENPATPNIVVVLPRGTPVTSVAGAELEPEDVGPALQFIEFCSTFSEVEHAKKAVMETNHRGNAIFGLWIVEGDGWMIANGENKIYDFLLSSLIVRIFQVRKGQPEKILHDIAGGHGLRVVPSLVAEFHINLLSIIREGRRMKPVAYSKDTDAWIIAVGKCISDSTFVPKELPLDCLSKGVWGYKNLSPSSKLHILNFLCDESLSTQKLKSCILDKVENVSRKVLSAEEKDKKPEEETKNMDEATLLKTEVAALTSEENNNGISQMQEASTVKHAAINEKKHRSFLGMKPVVVIKGAAYWKLDGYDNNVTMMLQDFDTDDSMENKDKWFVLNEDEHKMVEDYVSKGGMEYAIASCDKAPAAEG</sequence>
<evidence type="ECO:0000256" key="1">
    <source>
        <dbReference type="ARBA" id="ARBA00004123"/>
    </source>
</evidence>
<evidence type="ECO:0000256" key="4">
    <source>
        <dbReference type="ARBA" id="ARBA00022499"/>
    </source>
</evidence>
<evidence type="ECO:0000256" key="9">
    <source>
        <dbReference type="ARBA" id="ARBA00023242"/>
    </source>
</evidence>
<dbReference type="GO" id="GO:0005737">
    <property type="term" value="C:cytoplasm"/>
    <property type="evidence" value="ECO:0007669"/>
    <property type="project" value="UniProtKB-SubCell"/>
</dbReference>
<name>A0A8J6C1M5_ZIZPA</name>
<evidence type="ECO:0000256" key="8">
    <source>
        <dbReference type="ARBA" id="ARBA00023163"/>
    </source>
</evidence>
<dbReference type="InterPro" id="IPR028942">
    <property type="entry name" value="WHIM1_dom"/>
</dbReference>
<keyword evidence="13" id="KW-1185">Reference proteome</keyword>
<keyword evidence="5" id="KW-0597">Phosphoprotein</keyword>
<keyword evidence="6" id="KW-0832">Ubl conjugation</keyword>
<feature type="domain" description="Zinc-finger" evidence="10">
    <location>
        <begin position="46"/>
        <end position="142"/>
    </location>
</feature>
<dbReference type="PANTHER" id="PTHR31169:SF8">
    <property type="entry name" value="ZINC-FINGER DOMAIN OF MONOAMINE-OXIDASE A REPRESSOR R1 PROTEIN"/>
    <property type="match status" value="1"/>
</dbReference>
<gene>
    <name evidence="12" type="ORF">GUJ93_ZPchr0013g34492</name>
</gene>
<organism evidence="12 13">
    <name type="scientific">Zizania palustris</name>
    <name type="common">Northern wild rice</name>
    <dbReference type="NCBI Taxonomy" id="103762"/>
    <lineage>
        <taxon>Eukaryota</taxon>
        <taxon>Viridiplantae</taxon>
        <taxon>Streptophyta</taxon>
        <taxon>Embryophyta</taxon>
        <taxon>Tracheophyta</taxon>
        <taxon>Spermatophyta</taxon>
        <taxon>Magnoliopsida</taxon>
        <taxon>Liliopsida</taxon>
        <taxon>Poales</taxon>
        <taxon>Poaceae</taxon>
        <taxon>BOP clade</taxon>
        <taxon>Oryzoideae</taxon>
        <taxon>Oryzeae</taxon>
        <taxon>Zizaniinae</taxon>
        <taxon>Zizania</taxon>
    </lineage>
</organism>
<dbReference type="GO" id="GO:0005634">
    <property type="term" value="C:nucleus"/>
    <property type="evidence" value="ECO:0007669"/>
    <property type="project" value="UniProtKB-SubCell"/>
</dbReference>
<dbReference type="InterPro" id="IPR040221">
    <property type="entry name" value="CDCA7/CDA7L"/>
</dbReference>
<evidence type="ECO:0000259" key="10">
    <source>
        <dbReference type="Pfam" id="PF10497"/>
    </source>
</evidence>
<comment type="caution">
    <text evidence="12">The sequence shown here is derived from an EMBL/GenBank/DDBJ whole genome shotgun (WGS) entry which is preliminary data.</text>
</comment>
<evidence type="ECO:0000259" key="11">
    <source>
        <dbReference type="Pfam" id="PF15612"/>
    </source>
</evidence>
<evidence type="ECO:0000256" key="7">
    <source>
        <dbReference type="ARBA" id="ARBA00023015"/>
    </source>
</evidence>
<evidence type="ECO:0000256" key="5">
    <source>
        <dbReference type="ARBA" id="ARBA00022553"/>
    </source>
</evidence>
<dbReference type="InterPro" id="IPR018866">
    <property type="entry name" value="Znf-4CXXC_R1"/>
</dbReference>
<protein>
    <recommendedName>
        <fullName evidence="14">DDT domain-containing protein</fullName>
    </recommendedName>
</protein>
<comment type="subcellular location">
    <subcellularLocation>
        <location evidence="2">Cytoplasm</location>
    </subcellularLocation>
    <subcellularLocation>
        <location evidence="1">Nucleus</location>
    </subcellularLocation>
</comment>
<dbReference type="AlphaFoldDB" id="A0A8J6C1M5"/>
<reference evidence="12" key="2">
    <citation type="submission" date="2021-02" db="EMBL/GenBank/DDBJ databases">
        <authorList>
            <person name="Kimball J.A."/>
            <person name="Haas M.W."/>
            <person name="Macchietto M."/>
            <person name="Kono T."/>
            <person name="Duquette J."/>
            <person name="Shao M."/>
        </authorList>
    </citation>
    <scope>NUCLEOTIDE SEQUENCE</scope>
    <source>
        <tissue evidence="12">Fresh leaf tissue</tissue>
    </source>
</reference>
<evidence type="ECO:0008006" key="14">
    <source>
        <dbReference type="Google" id="ProtNLM"/>
    </source>
</evidence>
<dbReference type="PANTHER" id="PTHR31169">
    <property type="entry name" value="OS05G0300700 PROTEIN"/>
    <property type="match status" value="1"/>
</dbReference>
<evidence type="ECO:0000313" key="12">
    <source>
        <dbReference type="EMBL" id="KAG8099956.1"/>
    </source>
</evidence>
<keyword evidence="8" id="KW-0804">Transcription</keyword>
<reference evidence="12" key="1">
    <citation type="journal article" date="2021" name="bioRxiv">
        <title>Whole Genome Assembly and Annotation of Northern Wild Rice, Zizania palustris L., Supports a Whole Genome Duplication in the Zizania Genus.</title>
        <authorList>
            <person name="Haas M."/>
            <person name="Kono T."/>
            <person name="Macchietto M."/>
            <person name="Millas R."/>
            <person name="McGilp L."/>
            <person name="Shao M."/>
            <person name="Duquette J."/>
            <person name="Hirsch C.N."/>
            <person name="Kimball J."/>
        </authorList>
    </citation>
    <scope>NUCLEOTIDE SEQUENCE</scope>
    <source>
        <tissue evidence="12">Fresh leaf tissue</tissue>
    </source>
</reference>
<dbReference type="Proteomes" id="UP000729402">
    <property type="component" value="Unassembled WGS sequence"/>
</dbReference>
<keyword evidence="3" id="KW-0963">Cytoplasm</keyword>
<dbReference type="GO" id="GO:0006355">
    <property type="term" value="P:regulation of DNA-templated transcription"/>
    <property type="evidence" value="ECO:0007669"/>
    <property type="project" value="InterPro"/>
</dbReference>
<keyword evidence="9" id="KW-0539">Nucleus</keyword>
<dbReference type="Pfam" id="PF10497">
    <property type="entry name" value="zf-4CXXC_R1"/>
    <property type="match status" value="1"/>
</dbReference>
<feature type="domain" description="WHIM1" evidence="11">
    <location>
        <begin position="405"/>
        <end position="435"/>
    </location>
</feature>
<keyword evidence="4" id="KW-1017">Isopeptide bond</keyword>
<accession>A0A8J6C1M5</accession>
<proteinExistence type="predicted"/>
<evidence type="ECO:0000256" key="3">
    <source>
        <dbReference type="ARBA" id="ARBA00022490"/>
    </source>
</evidence>
<dbReference type="Pfam" id="PF15612">
    <property type="entry name" value="WHIM1"/>
    <property type="match status" value="1"/>
</dbReference>
<keyword evidence="7" id="KW-0805">Transcription regulation</keyword>
<evidence type="ECO:0000256" key="6">
    <source>
        <dbReference type="ARBA" id="ARBA00022843"/>
    </source>
</evidence>
<evidence type="ECO:0000256" key="2">
    <source>
        <dbReference type="ARBA" id="ARBA00004496"/>
    </source>
</evidence>
<dbReference type="OrthoDB" id="298344at2759"/>
<evidence type="ECO:0000313" key="13">
    <source>
        <dbReference type="Proteomes" id="UP000729402"/>
    </source>
</evidence>